<keyword evidence="5" id="KW-1133">Transmembrane helix</keyword>
<dbReference type="Pfam" id="PF25917">
    <property type="entry name" value="BSH_RND"/>
    <property type="match status" value="2"/>
</dbReference>
<dbReference type="Gene3D" id="2.40.50.100">
    <property type="match status" value="2"/>
</dbReference>
<dbReference type="RefSeq" id="WP_102366442.1">
    <property type="nucleotide sequence ID" value="NZ_CP020991.1"/>
</dbReference>
<feature type="domain" description="Multidrug resistance protein MdtA-like barrel-sandwich hybrid" evidence="6">
    <location>
        <begin position="95"/>
        <end position="133"/>
    </location>
</feature>
<dbReference type="OrthoDB" id="1725043at2"/>
<keyword evidence="5" id="KW-0812">Transmembrane</keyword>
<proteinExistence type="predicted"/>
<evidence type="ECO:0000256" key="1">
    <source>
        <dbReference type="ARBA" id="ARBA00004196"/>
    </source>
</evidence>
<evidence type="ECO:0000259" key="7">
    <source>
        <dbReference type="Pfam" id="PF25990"/>
    </source>
</evidence>
<feature type="region of interest" description="Disordered" evidence="4">
    <location>
        <begin position="637"/>
        <end position="662"/>
    </location>
</feature>
<feature type="compositionally biased region" description="Gly residues" evidence="4">
    <location>
        <begin position="649"/>
        <end position="662"/>
    </location>
</feature>
<dbReference type="SUPFAM" id="SSF111369">
    <property type="entry name" value="HlyD-like secretion proteins"/>
    <property type="match status" value="2"/>
</dbReference>
<dbReference type="Pfam" id="PF25990">
    <property type="entry name" value="Beta-barrel_YknX"/>
    <property type="match status" value="1"/>
</dbReference>
<comment type="subcellular location">
    <subcellularLocation>
        <location evidence="1">Cell envelope</location>
    </subcellularLocation>
</comment>
<keyword evidence="5" id="KW-0472">Membrane</keyword>
<dbReference type="EMBL" id="CP020991">
    <property type="protein sequence ID" value="AUO20312.1"/>
    <property type="molecule type" value="Genomic_DNA"/>
</dbReference>
<feature type="coiled-coil region" evidence="3">
    <location>
        <begin position="133"/>
        <end position="195"/>
    </location>
</feature>
<name>A0A2K9P4Y0_9FIRM</name>
<dbReference type="Gene3D" id="2.40.30.170">
    <property type="match status" value="2"/>
</dbReference>
<gene>
    <name evidence="8" type="ORF">B9O19_02170</name>
</gene>
<dbReference type="PANTHER" id="PTHR32347:SF14">
    <property type="entry name" value="EFFLUX SYSTEM COMPONENT YKNX-RELATED"/>
    <property type="match status" value="1"/>
</dbReference>
<evidence type="ECO:0000256" key="2">
    <source>
        <dbReference type="ARBA" id="ARBA00023054"/>
    </source>
</evidence>
<dbReference type="InterPro" id="IPR050465">
    <property type="entry name" value="UPF0194_transport"/>
</dbReference>
<dbReference type="Proteomes" id="UP000235589">
    <property type="component" value="Chromosome"/>
</dbReference>
<organism evidence="8 9">
    <name type="scientific">Monoglobus pectinilyticus</name>
    <dbReference type="NCBI Taxonomy" id="1981510"/>
    <lineage>
        <taxon>Bacteria</taxon>
        <taxon>Bacillati</taxon>
        <taxon>Bacillota</taxon>
        <taxon>Clostridia</taxon>
        <taxon>Monoglobales</taxon>
        <taxon>Monoglobaceae</taxon>
        <taxon>Monoglobus</taxon>
    </lineage>
</organism>
<feature type="compositionally biased region" description="Low complexity" evidence="4">
    <location>
        <begin position="443"/>
        <end position="464"/>
    </location>
</feature>
<feature type="domain" description="Multidrug resistance protein MdtA-like barrel-sandwich hybrid" evidence="6">
    <location>
        <begin position="321"/>
        <end position="447"/>
    </location>
</feature>
<dbReference type="InterPro" id="IPR058636">
    <property type="entry name" value="Beta-barrel_YknX"/>
</dbReference>
<dbReference type="AlphaFoldDB" id="A0A2K9P4Y0"/>
<dbReference type="PANTHER" id="PTHR32347">
    <property type="entry name" value="EFFLUX SYSTEM COMPONENT YKNX-RELATED"/>
    <property type="match status" value="1"/>
</dbReference>
<dbReference type="KEGG" id="mpec:B9O19_02170"/>
<feature type="region of interest" description="Disordered" evidence="4">
    <location>
        <begin position="434"/>
        <end position="464"/>
    </location>
</feature>
<evidence type="ECO:0000259" key="6">
    <source>
        <dbReference type="Pfam" id="PF25917"/>
    </source>
</evidence>
<evidence type="ECO:0000256" key="4">
    <source>
        <dbReference type="SAM" id="MobiDB-lite"/>
    </source>
</evidence>
<evidence type="ECO:0000313" key="9">
    <source>
        <dbReference type="Proteomes" id="UP000235589"/>
    </source>
</evidence>
<evidence type="ECO:0000256" key="3">
    <source>
        <dbReference type="SAM" id="Coils"/>
    </source>
</evidence>
<evidence type="ECO:0000256" key="5">
    <source>
        <dbReference type="SAM" id="Phobius"/>
    </source>
</evidence>
<dbReference type="GeneID" id="98063542"/>
<protein>
    <submittedName>
        <fullName evidence="8">Efflux transporter, RND family, MFP subunit</fullName>
    </submittedName>
</protein>
<reference evidence="8 9" key="1">
    <citation type="submission" date="2017-04" db="EMBL/GenBank/DDBJ databases">
        <title>Monoglobus pectinilyticus 14 draft genome.</title>
        <authorList>
            <person name="Kim C."/>
            <person name="Rosendale D.I."/>
            <person name="Kelly W.J."/>
            <person name="Tannock G.W."/>
            <person name="Patchett M.L."/>
            <person name="Jordens J.Z."/>
        </authorList>
    </citation>
    <scope>NUCLEOTIDE SEQUENCE [LARGE SCALE GENOMIC DNA]</scope>
    <source>
        <strain evidence="8 9">14</strain>
    </source>
</reference>
<evidence type="ECO:0000313" key="8">
    <source>
        <dbReference type="EMBL" id="AUO20312.1"/>
    </source>
</evidence>
<keyword evidence="2 3" id="KW-0175">Coiled coil</keyword>
<dbReference type="InterPro" id="IPR058625">
    <property type="entry name" value="MdtA-like_BSH"/>
</dbReference>
<feature type="domain" description="YknX-like beta-barrel" evidence="7">
    <location>
        <begin position="485"/>
        <end position="558"/>
    </location>
</feature>
<dbReference type="Gene3D" id="2.40.420.20">
    <property type="match status" value="1"/>
</dbReference>
<feature type="transmembrane region" description="Helical" evidence="5">
    <location>
        <begin position="38"/>
        <end position="58"/>
    </location>
</feature>
<sequence>MNKFILVRNKIKDFTFFIGGKLKIFFAALWKLMKNHKIWSAVICIVLALVLFIGISTVRLGKKLEDSNLLIKVEKRDIEEKINDSTVVEPNNEYSITANVTGEILDDPFEEGDTVQKGDLMYTIDASTIENSIQSADIAIAKAKKNYDDAINENSKTVRDTATSASSVESARIAVDKAQQAYNDALKARDDLSLKSNHTGIVTEIHISEGDTIAAGTKIADIIDNSKLKIKVPFNTADADNVHVGEAADLTLTKNGSSVRGVVTEIGALVESGSGFTSYKKVTIEVDNPGAISSGDTATAMVGDIACNDAGTFENLTEDSITASSGGKISSLYISENSHVYNGEKIAMLDSDSVESQISSALLSLNDANQALERAKIQQNTSNATTSLGDDKLNSAVKTAKMTYDDAVLSKEKLLKQLEDYTIKAPISGTVVTKNKKKGDNLGSGSSSTSSYSSSGSSSSSSQLTSASASSSAMAVIYDMSELKCTLNVDELDVKNVKTGQKVTITTDVTDKEYTGVVENISVNGTAGSNGVTTYPVKVNIIDFDDALLPGMNVEANIIISSVHNVLAIPVSNLNRGNTVYVKGDKTEENDKAPEGYKTVSVTTGSSDGEYIQVFSGVEEGEILYSTAGTGNSMEEMMQQSHERMKDSAGGGSGGGPGGGGM</sequence>
<keyword evidence="9" id="KW-1185">Reference proteome</keyword>
<accession>A0A2K9P4Y0</accession>
<dbReference type="GO" id="GO:0030313">
    <property type="term" value="C:cell envelope"/>
    <property type="evidence" value="ECO:0007669"/>
    <property type="project" value="UniProtKB-SubCell"/>
</dbReference>